<sequence>MEYWDIYDVNKQPTGRTMKRNDWNMKPGDYHLTVLGVLQNREGKYLITKRIMTKAWAAGWWEVSGGGVQAGESSIEAVRREVIEETGIDVSDFDGGLQFTYRRDNPDEKDNYFVDVYKFTGDFEKKDVRPQEAETDGFKLATLDEIKEYAEQGIFLHYDSIKKVFE</sequence>
<dbReference type="Pfam" id="PF00293">
    <property type="entry name" value="NUDIX"/>
    <property type="match status" value="1"/>
</dbReference>
<organism evidence="5 6">
    <name type="scientific">Coprococcus eutactus</name>
    <dbReference type="NCBI Taxonomy" id="33043"/>
    <lineage>
        <taxon>Bacteria</taxon>
        <taxon>Bacillati</taxon>
        <taxon>Bacillota</taxon>
        <taxon>Clostridia</taxon>
        <taxon>Lachnospirales</taxon>
        <taxon>Lachnospiraceae</taxon>
        <taxon>Coprococcus</taxon>
    </lineage>
</organism>
<comment type="cofactor">
    <cofactor evidence="1">
        <name>Mg(2+)</name>
        <dbReference type="ChEBI" id="CHEBI:18420"/>
    </cofactor>
</comment>
<dbReference type="InterPro" id="IPR000086">
    <property type="entry name" value="NUDIX_hydrolase_dom"/>
</dbReference>
<dbReference type="Gene3D" id="3.90.79.10">
    <property type="entry name" value="Nucleoside Triphosphate Pyrophosphohydrolase"/>
    <property type="match status" value="1"/>
</dbReference>
<evidence type="ECO:0000313" key="5">
    <source>
        <dbReference type="EMBL" id="RGS43677.1"/>
    </source>
</evidence>
<evidence type="ECO:0000256" key="3">
    <source>
        <dbReference type="RuleBase" id="RU003476"/>
    </source>
</evidence>
<dbReference type="SUPFAM" id="SSF55811">
    <property type="entry name" value="Nudix"/>
    <property type="match status" value="1"/>
</dbReference>
<dbReference type="AlphaFoldDB" id="A0A412IU69"/>
<protein>
    <submittedName>
        <fullName evidence="5">NUDIX hydrolase</fullName>
    </submittedName>
</protein>
<dbReference type="InterPro" id="IPR020476">
    <property type="entry name" value="Nudix_hydrolase"/>
</dbReference>
<proteinExistence type="inferred from homology"/>
<dbReference type="GO" id="GO:0016787">
    <property type="term" value="F:hydrolase activity"/>
    <property type="evidence" value="ECO:0007669"/>
    <property type="project" value="UniProtKB-KW"/>
</dbReference>
<reference evidence="5 6" key="1">
    <citation type="submission" date="2018-08" db="EMBL/GenBank/DDBJ databases">
        <title>A genome reference for cultivated species of the human gut microbiota.</title>
        <authorList>
            <person name="Zou Y."/>
            <person name="Xue W."/>
            <person name="Luo G."/>
        </authorList>
    </citation>
    <scope>NUCLEOTIDE SEQUENCE [LARGE SCALE GENOMIC DNA]</scope>
    <source>
        <strain evidence="5 6">AF22-21</strain>
    </source>
</reference>
<dbReference type="InterPro" id="IPR020084">
    <property type="entry name" value="NUDIX_hydrolase_CS"/>
</dbReference>
<evidence type="ECO:0000256" key="2">
    <source>
        <dbReference type="ARBA" id="ARBA00022801"/>
    </source>
</evidence>
<dbReference type="CDD" id="cd04693">
    <property type="entry name" value="NUDIX_Hydrolase"/>
    <property type="match status" value="1"/>
</dbReference>
<dbReference type="PROSITE" id="PS00893">
    <property type="entry name" value="NUDIX_BOX"/>
    <property type="match status" value="1"/>
</dbReference>
<comment type="similarity">
    <text evidence="3">Belongs to the Nudix hydrolase family.</text>
</comment>
<dbReference type="EMBL" id="QRVK01000005">
    <property type="protein sequence ID" value="RGS43677.1"/>
    <property type="molecule type" value="Genomic_DNA"/>
</dbReference>
<dbReference type="PRINTS" id="PR00502">
    <property type="entry name" value="NUDIXFAMILY"/>
</dbReference>
<dbReference type="Proteomes" id="UP000283295">
    <property type="component" value="Unassembled WGS sequence"/>
</dbReference>
<dbReference type="OrthoDB" id="9786032at2"/>
<evidence type="ECO:0000313" key="6">
    <source>
        <dbReference type="Proteomes" id="UP000283295"/>
    </source>
</evidence>
<comment type="caution">
    <text evidence="5">The sequence shown here is derived from an EMBL/GenBank/DDBJ whole genome shotgun (WGS) entry which is preliminary data.</text>
</comment>
<name>A0A412IU69_9FIRM</name>
<keyword evidence="2 3" id="KW-0378">Hydrolase</keyword>
<gene>
    <name evidence="5" type="ORF">DWX94_03665</name>
</gene>
<dbReference type="PROSITE" id="PS51462">
    <property type="entry name" value="NUDIX"/>
    <property type="match status" value="1"/>
</dbReference>
<feature type="domain" description="Nudix hydrolase" evidence="4">
    <location>
        <begin position="29"/>
        <end position="163"/>
    </location>
</feature>
<dbReference type="InterPro" id="IPR015797">
    <property type="entry name" value="NUDIX_hydrolase-like_dom_sf"/>
</dbReference>
<dbReference type="PANTHER" id="PTHR43046:SF14">
    <property type="entry name" value="MUTT_NUDIX FAMILY PROTEIN"/>
    <property type="match status" value="1"/>
</dbReference>
<dbReference type="PANTHER" id="PTHR43046">
    <property type="entry name" value="GDP-MANNOSE MANNOSYL HYDROLASE"/>
    <property type="match status" value="1"/>
</dbReference>
<evidence type="ECO:0000259" key="4">
    <source>
        <dbReference type="PROSITE" id="PS51462"/>
    </source>
</evidence>
<evidence type="ECO:0000256" key="1">
    <source>
        <dbReference type="ARBA" id="ARBA00001946"/>
    </source>
</evidence>
<accession>A0A412IU69</accession>